<name>A0A7C4JPZ3_9BACT</name>
<evidence type="ECO:0000256" key="1">
    <source>
        <dbReference type="SAM" id="Phobius"/>
    </source>
</evidence>
<dbReference type="InterPro" id="IPR025857">
    <property type="entry name" value="MacB_PCD"/>
</dbReference>
<accession>A0A7C4JPZ3</accession>
<keyword evidence="1" id="KW-0472">Membrane</keyword>
<dbReference type="AlphaFoldDB" id="A0A7C4JPZ3"/>
<organism evidence="3">
    <name type="scientific">Thermodesulfobacterium geofontis</name>
    <dbReference type="NCBI Taxonomy" id="1295609"/>
    <lineage>
        <taxon>Bacteria</taxon>
        <taxon>Pseudomonadati</taxon>
        <taxon>Thermodesulfobacteriota</taxon>
        <taxon>Thermodesulfobacteria</taxon>
        <taxon>Thermodesulfobacteriales</taxon>
        <taxon>Thermodesulfobacteriaceae</taxon>
        <taxon>Thermodesulfobacterium</taxon>
    </lineage>
</organism>
<comment type="caution">
    <text evidence="3">The sequence shown here is derived from an EMBL/GenBank/DDBJ whole genome shotgun (WGS) entry which is preliminary data.</text>
</comment>
<dbReference type="Pfam" id="PF12704">
    <property type="entry name" value="MacB_PCD"/>
    <property type="match status" value="1"/>
</dbReference>
<keyword evidence="1" id="KW-0812">Transmembrane</keyword>
<sequence>MFIKYKLLWGGLFHKKLRLLLSVIGIIIGVSSLLLMNAFGESAKIKTLKEIETFGPDVMMVVAGSVRVHGGRAIQTEITTTLKPSDAEALRKIKGIKYLFPCF</sequence>
<dbReference type="EMBL" id="DSZN01000021">
    <property type="protein sequence ID" value="HGQ85053.1"/>
    <property type="molecule type" value="Genomic_DNA"/>
</dbReference>
<proteinExistence type="predicted"/>
<keyword evidence="1" id="KW-1133">Transmembrane helix</keyword>
<feature type="transmembrane region" description="Helical" evidence="1">
    <location>
        <begin position="20"/>
        <end position="39"/>
    </location>
</feature>
<reference evidence="3" key="1">
    <citation type="journal article" date="2020" name="mSystems">
        <title>Genome- and Community-Level Interaction Insights into Carbon Utilization and Element Cycling Functions of Hydrothermarchaeota in Hydrothermal Sediment.</title>
        <authorList>
            <person name="Zhou Z."/>
            <person name="Liu Y."/>
            <person name="Xu W."/>
            <person name="Pan J."/>
            <person name="Luo Z.H."/>
            <person name="Li M."/>
        </authorList>
    </citation>
    <scope>NUCLEOTIDE SEQUENCE [LARGE SCALE GENOMIC DNA]</scope>
    <source>
        <strain evidence="3">SpSt-6</strain>
    </source>
</reference>
<evidence type="ECO:0000313" key="3">
    <source>
        <dbReference type="EMBL" id="HGQ85053.1"/>
    </source>
</evidence>
<protein>
    <recommendedName>
        <fullName evidence="2">MacB-like periplasmic core domain-containing protein</fullName>
    </recommendedName>
</protein>
<feature type="domain" description="MacB-like periplasmic core" evidence="2">
    <location>
        <begin position="20"/>
        <end position="98"/>
    </location>
</feature>
<gene>
    <name evidence="3" type="ORF">ENT66_01290</name>
</gene>
<evidence type="ECO:0000259" key="2">
    <source>
        <dbReference type="Pfam" id="PF12704"/>
    </source>
</evidence>